<dbReference type="RefSeq" id="WP_132849894.1">
    <property type="nucleotide sequence ID" value="NZ_CP058648.1"/>
</dbReference>
<dbReference type="PANTHER" id="PTHR46268">
    <property type="entry name" value="STRESS RESPONSE PROTEIN NHAX"/>
    <property type="match status" value="1"/>
</dbReference>
<dbReference type="OrthoDB" id="152484at2"/>
<feature type="domain" description="UspA" evidence="2">
    <location>
        <begin position="2"/>
        <end position="151"/>
    </location>
</feature>
<dbReference type="Proteomes" id="UP000295504">
    <property type="component" value="Unassembled WGS sequence"/>
</dbReference>
<accession>A0A4R2SSN7</accession>
<dbReference type="CDD" id="cd00293">
    <property type="entry name" value="USP-like"/>
    <property type="match status" value="1"/>
</dbReference>
<name>A0A4R2SSN7_9FIRM</name>
<dbReference type="SUPFAM" id="SSF52402">
    <property type="entry name" value="Adenine nucleotide alpha hydrolases-like"/>
    <property type="match status" value="1"/>
</dbReference>
<evidence type="ECO:0000313" key="3">
    <source>
        <dbReference type="EMBL" id="TCP92195.1"/>
    </source>
</evidence>
<dbReference type="InterPro" id="IPR006016">
    <property type="entry name" value="UspA"/>
</dbReference>
<dbReference type="AlphaFoldDB" id="A0A4R2SSN7"/>
<sequence length="151" mass="16550">MKILVCTDGSKESLRAVEKACKIAEGCNVNEVSVISVDEGKLDLPIGAWSDVDHPTKEDVERFLKAREEAKEVGKKNLLEAEKMFEEKNIKVNTILKQGSPAEVISEFAEVEGFDLIIMGRRGITGMKKLFLGSVSNAVLQQATTSVLIVK</sequence>
<evidence type="ECO:0000313" key="4">
    <source>
        <dbReference type="Proteomes" id="UP000295504"/>
    </source>
</evidence>
<dbReference type="InterPro" id="IPR014729">
    <property type="entry name" value="Rossmann-like_a/b/a_fold"/>
</dbReference>
<dbReference type="Pfam" id="PF00582">
    <property type="entry name" value="Usp"/>
    <property type="match status" value="1"/>
</dbReference>
<gene>
    <name evidence="3" type="ORF">EDD79_10903</name>
</gene>
<dbReference type="PANTHER" id="PTHR46268:SF6">
    <property type="entry name" value="UNIVERSAL STRESS PROTEIN UP12"/>
    <property type="match status" value="1"/>
</dbReference>
<evidence type="ECO:0000256" key="1">
    <source>
        <dbReference type="ARBA" id="ARBA00008791"/>
    </source>
</evidence>
<protein>
    <submittedName>
        <fullName evidence="3">Nucleotide-binding universal stress UspA family protein</fullName>
    </submittedName>
</protein>
<dbReference type="InterPro" id="IPR006015">
    <property type="entry name" value="Universal_stress_UspA"/>
</dbReference>
<comment type="similarity">
    <text evidence="1">Belongs to the universal stress protein A family.</text>
</comment>
<dbReference type="Gene3D" id="3.40.50.620">
    <property type="entry name" value="HUPs"/>
    <property type="match status" value="1"/>
</dbReference>
<evidence type="ECO:0000259" key="2">
    <source>
        <dbReference type="Pfam" id="PF00582"/>
    </source>
</evidence>
<organism evidence="3 4">
    <name type="scientific">Serpentinicella alkaliphila</name>
    <dbReference type="NCBI Taxonomy" id="1734049"/>
    <lineage>
        <taxon>Bacteria</taxon>
        <taxon>Bacillati</taxon>
        <taxon>Bacillota</taxon>
        <taxon>Clostridia</taxon>
        <taxon>Peptostreptococcales</taxon>
        <taxon>Natronincolaceae</taxon>
        <taxon>Serpentinicella</taxon>
    </lineage>
</organism>
<reference evidence="3 4" key="1">
    <citation type="submission" date="2019-03" db="EMBL/GenBank/DDBJ databases">
        <title>Genomic Encyclopedia of Type Strains, Phase IV (KMG-IV): sequencing the most valuable type-strain genomes for metagenomic binning, comparative biology and taxonomic classification.</title>
        <authorList>
            <person name="Goeker M."/>
        </authorList>
    </citation>
    <scope>NUCLEOTIDE SEQUENCE [LARGE SCALE GENOMIC DNA]</scope>
    <source>
        <strain evidence="3 4">DSM 100013</strain>
    </source>
</reference>
<proteinExistence type="inferred from homology"/>
<keyword evidence="4" id="KW-1185">Reference proteome</keyword>
<dbReference type="PRINTS" id="PR01438">
    <property type="entry name" value="UNVRSLSTRESS"/>
</dbReference>
<dbReference type="EMBL" id="SLYC01000090">
    <property type="protein sequence ID" value="TCP92195.1"/>
    <property type="molecule type" value="Genomic_DNA"/>
</dbReference>
<comment type="caution">
    <text evidence="3">The sequence shown here is derived from an EMBL/GenBank/DDBJ whole genome shotgun (WGS) entry which is preliminary data.</text>
</comment>